<feature type="domain" description="Nitroreductase" evidence="1">
    <location>
        <begin position="251"/>
        <end position="322"/>
    </location>
</feature>
<feature type="domain" description="Nitroreductase" evidence="1">
    <location>
        <begin position="179"/>
        <end position="231"/>
    </location>
</feature>
<dbReference type="PANTHER" id="PTHR23026">
    <property type="entry name" value="NADPH NITROREDUCTASE"/>
    <property type="match status" value="1"/>
</dbReference>
<gene>
    <name evidence="2" type="ORF">F8M49_00440</name>
</gene>
<evidence type="ECO:0000313" key="2">
    <source>
        <dbReference type="EMBL" id="MDV2474254.1"/>
    </source>
</evidence>
<comment type="caution">
    <text evidence="2">The sequence shown here is derived from an EMBL/GenBank/DDBJ whole genome shotgun (WGS) entry which is preliminary data.</text>
</comment>
<protein>
    <submittedName>
        <fullName evidence="2">Nitroreductase family protein</fullName>
    </submittedName>
</protein>
<sequence>MFDRSVTAFRSLRRTVAQRFFLAVALADFFGRRAFLREIVAVYAGMRKHHNARRSGCEIFYVRRHVHMLEKGISMIPRRDTFAAGYIEDLVAAALEACTAAGLLDAVTCAWVADTLDAYFTATEATSSPEIRRARETYKQLDIGPRSRDFLGPVRVLDAERIRGARLPSYDELLSLAHARQSVRWFSPETVDRDPVDRAIALGMQAPSACNRLPYRFVVVDHRDTIRSIADIPGGTAGYAQNLVGLVVVVGDLSAYAHTRDRHLIYVDSSLAAMGFLMAMQAQGLSTCCINWPDSAAADSRIAQILGLKRYERTVMLIAYGRALPDALAPGSGKRDLDSIRQFVGSTEGDPR</sequence>
<dbReference type="EMBL" id="WBMO01000001">
    <property type="protein sequence ID" value="MDV2474254.1"/>
    <property type="molecule type" value="Genomic_DNA"/>
</dbReference>
<dbReference type="InterPro" id="IPR050627">
    <property type="entry name" value="Nitroreductase/BluB"/>
</dbReference>
<evidence type="ECO:0000259" key="1">
    <source>
        <dbReference type="Pfam" id="PF00881"/>
    </source>
</evidence>
<dbReference type="PANTHER" id="PTHR23026:SF123">
    <property type="entry name" value="NAD(P)H NITROREDUCTASE RV3131-RELATED"/>
    <property type="match status" value="1"/>
</dbReference>
<reference evidence="2 3" key="1">
    <citation type="submission" date="2019-10" db="EMBL/GenBank/DDBJ databases">
        <title>Draft Genome Assembly of Rhodococcus zopfii DSM44189.</title>
        <authorList>
            <person name="Sutton J.M."/>
            <person name="Akob D.M."/>
            <person name="Bushman T.J."/>
        </authorList>
    </citation>
    <scope>NUCLEOTIDE SEQUENCE [LARGE SCALE GENOMIC DNA]</scope>
    <source>
        <strain evidence="2 3">DSM 44189</strain>
    </source>
</reference>
<dbReference type="SUPFAM" id="SSF55469">
    <property type="entry name" value="FMN-dependent nitroreductase-like"/>
    <property type="match status" value="1"/>
</dbReference>
<name>A0ABU3WJU1_9NOCA</name>
<dbReference type="CDD" id="cd02062">
    <property type="entry name" value="Nitro_FMN_reductase"/>
    <property type="match status" value="1"/>
</dbReference>
<dbReference type="Gene3D" id="3.40.109.10">
    <property type="entry name" value="NADH Oxidase"/>
    <property type="match status" value="1"/>
</dbReference>
<proteinExistence type="predicted"/>
<keyword evidence="3" id="KW-1185">Reference proteome</keyword>
<organism evidence="2 3">
    <name type="scientific">Rhodococcus zopfii</name>
    <dbReference type="NCBI Taxonomy" id="43772"/>
    <lineage>
        <taxon>Bacteria</taxon>
        <taxon>Bacillati</taxon>
        <taxon>Actinomycetota</taxon>
        <taxon>Actinomycetes</taxon>
        <taxon>Mycobacteriales</taxon>
        <taxon>Nocardiaceae</taxon>
        <taxon>Rhodococcus</taxon>
    </lineage>
</organism>
<dbReference type="InterPro" id="IPR000415">
    <property type="entry name" value="Nitroreductase-like"/>
</dbReference>
<dbReference type="Proteomes" id="UP001275440">
    <property type="component" value="Unassembled WGS sequence"/>
</dbReference>
<accession>A0ABU3WJU1</accession>
<dbReference type="Pfam" id="PF00881">
    <property type="entry name" value="Nitroreductase"/>
    <property type="match status" value="2"/>
</dbReference>
<dbReference type="InterPro" id="IPR029479">
    <property type="entry name" value="Nitroreductase"/>
</dbReference>
<evidence type="ECO:0000313" key="3">
    <source>
        <dbReference type="Proteomes" id="UP001275440"/>
    </source>
</evidence>